<dbReference type="Pfam" id="PF00149">
    <property type="entry name" value="Metallophos"/>
    <property type="match status" value="1"/>
</dbReference>
<evidence type="ECO:0000259" key="6">
    <source>
        <dbReference type="Pfam" id="PF00149"/>
    </source>
</evidence>
<dbReference type="PANTHER" id="PTHR42988:SF2">
    <property type="entry name" value="CYCLIC NUCLEOTIDE PHOSPHODIESTERASE CBUA0032-RELATED"/>
    <property type="match status" value="1"/>
</dbReference>
<reference evidence="7 8" key="1">
    <citation type="submission" date="2019-10" db="EMBL/GenBank/DDBJ databases">
        <title>Pseudopuniceibacterium sp. HQ09 islated from Antarctica.</title>
        <authorList>
            <person name="Liao L."/>
            <person name="Su S."/>
            <person name="Chen B."/>
            <person name="Yu Y."/>
        </authorList>
    </citation>
    <scope>NUCLEOTIDE SEQUENCE [LARGE SCALE GENOMIC DNA]</scope>
    <source>
        <strain evidence="7 8">HQ09</strain>
    </source>
</reference>
<dbReference type="PANTHER" id="PTHR42988">
    <property type="entry name" value="PHOSPHOHYDROLASE"/>
    <property type="match status" value="1"/>
</dbReference>
<protein>
    <submittedName>
        <fullName evidence="7">Metallophosphoesterase</fullName>
    </submittedName>
</protein>
<evidence type="ECO:0000313" key="7">
    <source>
        <dbReference type="EMBL" id="QOL81129.1"/>
    </source>
</evidence>
<dbReference type="EMBL" id="CP045201">
    <property type="protein sequence ID" value="QOL81129.1"/>
    <property type="molecule type" value="Genomic_DNA"/>
</dbReference>
<proteinExistence type="inferred from homology"/>
<dbReference type="GO" id="GO:0016787">
    <property type="term" value="F:hydrolase activity"/>
    <property type="evidence" value="ECO:0007669"/>
    <property type="project" value="UniProtKB-KW"/>
</dbReference>
<gene>
    <name evidence="7" type="ORF">F3W81_10095</name>
</gene>
<dbReference type="InterPro" id="IPR029052">
    <property type="entry name" value="Metallo-depent_PP-like"/>
</dbReference>
<dbReference type="InterPro" id="IPR050884">
    <property type="entry name" value="CNP_phosphodiesterase-III"/>
</dbReference>
<accession>A0A7L9WLK9</accession>
<evidence type="ECO:0000256" key="1">
    <source>
        <dbReference type="ARBA" id="ARBA00022723"/>
    </source>
</evidence>
<comment type="similarity">
    <text evidence="4">Belongs to the cyclic nucleotide phosphodiesterase class-III family.</text>
</comment>
<feature type="region of interest" description="Disordered" evidence="5">
    <location>
        <begin position="259"/>
        <end position="288"/>
    </location>
</feature>
<dbReference type="RefSeq" id="WP_193083450.1">
    <property type="nucleotide sequence ID" value="NZ_CP045201.1"/>
</dbReference>
<keyword evidence="8" id="KW-1185">Reference proteome</keyword>
<dbReference type="KEGG" id="pshq:F3W81_10095"/>
<dbReference type="AlphaFoldDB" id="A0A7L9WLK9"/>
<evidence type="ECO:0000256" key="2">
    <source>
        <dbReference type="ARBA" id="ARBA00022801"/>
    </source>
</evidence>
<feature type="domain" description="Calcineurin-like phosphoesterase" evidence="6">
    <location>
        <begin position="3"/>
        <end position="188"/>
    </location>
</feature>
<keyword evidence="2" id="KW-0378">Hydrolase</keyword>
<evidence type="ECO:0000256" key="3">
    <source>
        <dbReference type="ARBA" id="ARBA00023004"/>
    </source>
</evidence>
<dbReference type="SUPFAM" id="SSF56300">
    <property type="entry name" value="Metallo-dependent phosphatases"/>
    <property type="match status" value="1"/>
</dbReference>
<evidence type="ECO:0000313" key="8">
    <source>
        <dbReference type="Proteomes" id="UP000594118"/>
    </source>
</evidence>
<dbReference type="InterPro" id="IPR004843">
    <property type="entry name" value="Calcineurin-like_PHP"/>
</dbReference>
<keyword evidence="3" id="KW-0408">Iron</keyword>
<dbReference type="Proteomes" id="UP000594118">
    <property type="component" value="Chromosome"/>
</dbReference>
<dbReference type="Gene3D" id="3.60.21.10">
    <property type="match status" value="1"/>
</dbReference>
<name>A0A7L9WLK9_9RHOB</name>
<organism evidence="7 8">
    <name type="scientific">Pseudooceanicola spongiae</name>
    <dbReference type="NCBI Taxonomy" id="2613965"/>
    <lineage>
        <taxon>Bacteria</taxon>
        <taxon>Pseudomonadati</taxon>
        <taxon>Pseudomonadota</taxon>
        <taxon>Alphaproteobacteria</taxon>
        <taxon>Rhodobacterales</taxon>
        <taxon>Paracoccaceae</taxon>
        <taxon>Pseudooceanicola</taxon>
    </lineage>
</organism>
<dbReference type="CDD" id="cd07400">
    <property type="entry name" value="MPP_1"/>
    <property type="match status" value="1"/>
</dbReference>
<keyword evidence="1" id="KW-0479">Metal-binding</keyword>
<evidence type="ECO:0000256" key="4">
    <source>
        <dbReference type="ARBA" id="ARBA00025742"/>
    </source>
</evidence>
<sequence length="288" mass="32278">MRRILHLSDLHFGRTSPELEAPLLEVIHRLDPDLVVISGDFTQRARISQYEQAQAFVARIKAPVLGVPGNHDTPLDNLFMRFFKPFSRYKRYINRNLEPGFRDSEISVVGVNTVNRFAWQSGKFAERTVQRVCGSFEDASSRLRVAVLHHPLEHGPEVDKRPMKGGGKALQALENCGVDVVLSGHLHTASTAPFTAAPGLLCVQAGTGLSTRLRGELNTFNMLEVSAERVEVTTWAARWPEGDAPVFEATDTFVHRRQSHGADLIDRPGHRFQPAQHLETEPREAHQR</sequence>
<feature type="compositionally biased region" description="Basic and acidic residues" evidence="5">
    <location>
        <begin position="278"/>
        <end position="288"/>
    </location>
</feature>
<dbReference type="GO" id="GO:0046872">
    <property type="term" value="F:metal ion binding"/>
    <property type="evidence" value="ECO:0007669"/>
    <property type="project" value="UniProtKB-KW"/>
</dbReference>
<evidence type="ECO:0000256" key="5">
    <source>
        <dbReference type="SAM" id="MobiDB-lite"/>
    </source>
</evidence>